<dbReference type="EMBL" id="CDPU01000049">
    <property type="protein sequence ID" value="CEO55112.1"/>
    <property type="molecule type" value="Genomic_DNA"/>
</dbReference>
<protein>
    <submittedName>
        <fullName evidence="2">Uncharacterized protein</fullName>
    </submittedName>
</protein>
<dbReference type="AlphaFoldDB" id="A0A0B7KI10"/>
<organism evidence="2">
    <name type="scientific">Bionectria ochroleuca</name>
    <name type="common">Gliocladium roseum</name>
    <dbReference type="NCBI Taxonomy" id="29856"/>
    <lineage>
        <taxon>Eukaryota</taxon>
        <taxon>Fungi</taxon>
        <taxon>Dikarya</taxon>
        <taxon>Ascomycota</taxon>
        <taxon>Pezizomycotina</taxon>
        <taxon>Sordariomycetes</taxon>
        <taxon>Hypocreomycetidae</taxon>
        <taxon>Hypocreales</taxon>
        <taxon>Bionectriaceae</taxon>
        <taxon>Clonostachys</taxon>
    </lineage>
</organism>
<name>A0A0B7KI10_BIOOC</name>
<accession>A0A0B7KI10</accession>
<feature type="region of interest" description="Disordered" evidence="1">
    <location>
        <begin position="56"/>
        <end position="80"/>
    </location>
</feature>
<sequence>MSALIRLEAEIDVIEPARFHKDVTHRWPELLVRKSPHSDHENLAKIKILEVVQQGLRTKRSSSLSAGSMERSSEIPENGQ</sequence>
<gene>
    <name evidence="2" type="ORF">BN869_000011170_1</name>
</gene>
<evidence type="ECO:0000313" key="2">
    <source>
        <dbReference type="EMBL" id="CEO55112.1"/>
    </source>
</evidence>
<proteinExistence type="predicted"/>
<evidence type="ECO:0000256" key="1">
    <source>
        <dbReference type="SAM" id="MobiDB-lite"/>
    </source>
</evidence>
<reference evidence="2" key="1">
    <citation type="submission" date="2015-01" db="EMBL/GenBank/DDBJ databases">
        <authorList>
            <person name="Durling Mikael"/>
        </authorList>
    </citation>
    <scope>NUCLEOTIDE SEQUENCE</scope>
</reference>